<protein>
    <submittedName>
        <fullName evidence="1">BTB/POZ domain-containing protein</fullName>
    </submittedName>
</protein>
<comment type="caution">
    <text evidence="1">The sequence shown here is derived from an EMBL/GenBank/DDBJ whole genome shotgun (WGS) entry which is preliminary data.</text>
</comment>
<name>A0A8H3QJ44_9GLOM</name>
<dbReference type="AlphaFoldDB" id="A0A8H3QJ44"/>
<sequence>MTYNYELDLSEAFGQLLKAETDYNVIIYIGKEPNFKEFHAHSNHLILFLRYLYTSKIDIANNIETELLNLMIVSDELMLKKLNKLIKDHIENQ</sequence>
<gene>
    <name evidence="1" type="ORF">RCL2_000828300</name>
</gene>
<accession>A0A8H3QJ44</accession>
<proteinExistence type="predicted"/>
<reference evidence="1" key="1">
    <citation type="submission" date="2019-10" db="EMBL/GenBank/DDBJ databases">
        <title>Conservation and host-specific expression of non-tandemly repeated heterogenous ribosome RNA gene in arbuscular mycorrhizal fungi.</title>
        <authorList>
            <person name="Maeda T."/>
            <person name="Kobayashi Y."/>
            <person name="Nakagawa T."/>
            <person name="Ezawa T."/>
            <person name="Yamaguchi K."/>
            <person name="Bino T."/>
            <person name="Nishimoto Y."/>
            <person name="Shigenobu S."/>
            <person name="Kawaguchi M."/>
        </authorList>
    </citation>
    <scope>NUCLEOTIDE SEQUENCE</scope>
    <source>
        <strain evidence="1">HR1</strain>
    </source>
</reference>
<dbReference type="Proteomes" id="UP000615446">
    <property type="component" value="Unassembled WGS sequence"/>
</dbReference>
<organism evidence="1 2">
    <name type="scientific">Rhizophagus clarus</name>
    <dbReference type="NCBI Taxonomy" id="94130"/>
    <lineage>
        <taxon>Eukaryota</taxon>
        <taxon>Fungi</taxon>
        <taxon>Fungi incertae sedis</taxon>
        <taxon>Mucoromycota</taxon>
        <taxon>Glomeromycotina</taxon>
        <taxon>Glomeromycetes</taxon>
        <taxon>Glomerales</taxon>
        <taxon>Glomeraceae</taxon>
        <taxon>Rhizophagus</taxon>
    </lineage>
</organism>
<dbReference type="OrthoDB" id="6359816at2759"/>
<evidence type="ECO:0000313" key="1">
    <source>
        <dbReference type="EMBL" id="GES81022.1"/>
    </source>
</evidence>
<dbReference type="EMBL" id="BLAL01000053">
    <property type="protein sequence ID" value="GES81022.1"/>
    <property type="molecule type" value="Genomic_DNA"/>
</dbReference>
<evidence type="ECO:0000313" key="2">
    <source>
        <dbReference type="Proteomes" id="UP000615446"/>
    </source>
</evidence>